<feature type="domain" description="Cation/H+ exchanger transmembrane" evidence="8">
    <location>
        <begin position="17"/>
        <end position="384"/>
    </location>
</feature>
<gene>
    <name evidence="9" type="ORF">C1280_18425</name>
</gene>
<dbReference type="Proteomes" id="UP000245802">
    <property type="component" value="Chromosome"/>
</dbReference>
<dbReference type="GO" id="GO:0015297">
    <property type="term" value="F:antiporter activity"/>
    <property type="evidence" value="ECO:0007669"/>
    <property type="project" value="InterPro"/>
</dbReference>
<dbReference type="OrthoDB" id="9793589at2"/>
<dbReference type="InterPro" id="IPR006153">
    <property type="entry name" value="Cation/H_exchanger_TM"/>
</dbReference>
<dbReference type="Pfam" id="PF00999">
    <property type="entry name" value="Na_H_Exchanger"/>
    <property type="match status" value="1"/>
</dbReference>
<keyword evidence="3" id="KW-0813">Transport</keyword>
<dbReference type="PANTHER" id="PTHR42751">
    <property type="entry name" value="SODIUM/HYDROGEN EXCHANGER FAMILY/TRKA DOMAIN PROTEIN"/>
    <property type="match status" value="1"/>
</dbReference>
<evidence type="ECO:0000259" key="8">
    <source>
        <dbReference type="Pfam" id="PF00999"/>
    </source>
</evidence>
<dbReference type="GO" id="GO:1902600">
    <property type="term" value="P:proton transmembrane transport"/>
    <property type="evidence" value="ECO:0007669"/>
    <property type="project" value="InterPro"/>
</dbReference>
<keyword evidence="5 7" id="KW-1133">Transmembrane helix</keyword>
<feature type="transmembrane region" description="Helical" evidence="7">
    <location>
        <begin position="89"/>
        <end position="110"/>
    </location>
</feature>
<feature type="transmembrane region" description="Helical" evidence="7">
    <location>
        <begin position="340"/>
        <end position="362"/>
    </location>
</feature>
<dbReference type="AlphaFoldDB" id="A0A2Z3GZ89"/>
<keyword evidence="6 7" id="KW-0472">Membrane</keyword>
<dbReference type="InterPro" id="IPR038770">
    <property type="entry name" value="Na+/solute_symporter_sf"/>
</dbReference>
<dbReference type="Gene3D" id="1.20.1530.20">
    <property type="match status" value="1"/>
</dbReference>
<organism evidence="9 10">
    <name type="scientific">Gemmata obscuriglobus</name>
    <dbReference type="NCBI Taxonomy" id="114"/>
    <lineage>
        <taxon>Bacteria</taxon>
        <taxon>Pseudomonadati</taxon>
        <taxon>Planctomycetota</taxon>
        <taxon>Planctomycetia</taxon>
        <taxon>Gemmatales</taxon>
        <taxon>Gemmataceae</taxon>
        <taxon>Gemmata</taxon>
    </lineage>
</organism>
<evidence type="ECO:0000313" key="9">
    <source>
        <dbReference type="EMBL" id="AWM38768.1"/>
    </source>
</evidence>
<evidence type="ECO:0000313" key="10">
    <source>
        <dbReference type="Proteomes" id="UP000245802"/>
    </source>
</evidence>
<evidence type="ECO:0000256" key="5">
    <source>
        <dbReference type="ARBA" id="ARBA00022989"/>
    </source>
</evidence>
<feature type="transmembrane region" description="Helical" evidence="7">
    <location>
        <begin position="306"/>
        <end position="328"/>
    </location>
</feature>
<keyword evidence="10" id="KW-1185">Reference proteome</keyword>
<feature type="transmembrane region" description="Helical" evidence="7">
    <location>
        <begin position="368"/>
        <end position="388"/>
    </location>
</feature>
<dbReference type="PANTHER" id="PTHR42751:SF1">
    <property type="entry name" value="CATION_PROTON ANTIPORTER YBAL-RELATED"/>
    <property type="match status" value="1"/>
</dbReference>
<comment type="subcellular location">
    <subcellularLocation>
        <location evidence="1">Membrane</location>
        <topology evidence="1">Multi-pass membrane protein</topology>
    </subcellularLocation>
</comment>
<feature type="transmembrane region" description="Helical" evidence="7">
    <location>
        <begin position="184"/>
        <end position="207"/>
    </location>
</feature>
<dbReference type="GO" id="GO:0016020">
    <property type="term" value="C:membrane"/>
    <property type="evidence" value="ECO:0007669"/>
    <property type="project" value="UniProtKB-SubCell"/>
</dbReference>
<evidence type="ECO:0000256" key="4">
    <source>
        <dbReference type="ARBA" id="ARBA00022692"/>
    </source>
</evidence>
<name>A0A2Z3GZ89_9BACT</name>
<evidence type="ECO:0000256" key="7">
    <source>
        <dbReference type="SAM" id="Phobius"/>
    </source>
</evidence>
<proteinExistence type="inferred from homology"/>
<evidence type="ECO:0000256" key="2">
    <source>
        <dbReference type="ARBA" id="ARBA00005551"/>
    </source>
</evidence>
<protein>
    <submittedName>
        <fullName evidence="9">Potassium transporter Kef</fullName>
    </submittedName>
</protein>
<evidence type="ECO:0000256" key="6">
    <source>
        <dbReference type="ARBA" id="ARBA00023136"/>
    </source>
</evidence>
<comment type="similarity">
    <text evidence="2">Belongs to the monovalent cation:proton antiporter 2 (CPA2) transporter (TC 2.A.37) family.</text>
</comment>
<dbReference type="KEGG" id="gog:C1280_18425"/>
<evidence type="ECO:0000256" key="1">
    <source>
        <dbReference type="ARBA" id="ARBA00004141"/>
    </source>
</evidence>
<dbReference type="EMBL" id="CP025958">
    <property type="protein sequence ID" value="AWM38768.1"/>
    <property type="molecule type" value="Genomic_DNA"/>
</dbReference>
<feature type="transmembrane region" description="Helical" evidence="7">
    <location>
        <begin position="6"/>
        <end position="26"/>
    </location>
</feature>
<accession>A0A2Z3GZ89</accession>
<feature type="transmembrane region" description="Helical" evidence="7">
    <location>
        <begin position="116"/>
        <end position="136"/>
    </location>
</feature>
<sequence length="410" mass="42327">MPHETSLIALIAVGLTLAFALGCVAVRLRLPALVGYLLAGVAVGPFTPGFVGDAKIAHELAEIGVILLMFGVGMHFSIHDLWAVRKLALPGAIVQIAAATGMGVGVSYFWGWSLGAGVVFGLALSVASTVVLLKALEARNRLDTGDGRIAIGWLIVEDLVIVLALVLLPALAGPLGGKAAADGSNLWATLGLALGKVAAFVALMLVVGTRLFPWLLRKVEAIGSRELFTLAVVAQSVGIAYAATEVFGVSFALGAFFAGMVLNASEVGHKAVDKLQPLEDVFAVLFFVSVGMLFDPRVLVEQPLRVLAVLGIIVVGKSLAAVGIVLGLGGARQTALSVSAALAQIGEFSFILAGLGIALELLPPEGQSLIVAGALLSITLNPVAFFLADRWSRERAGEPAERDLVATAAH</sequence>
<feature type="transmembrane region" description="Helical" evidence="7">
    <location>
        <begin position="148"/>
        <end position="172"/>
    </location>
</feature>
<feature type="transmembrane region" description="Helical" evidence="7">
    <location>
        <begin position="63"/>
        <end position="82"/>
    </location>
</feature>
<keyword evidence="4 7" id="KW-0812">Transmembrane</keyword>
<feature type="transmembrane region" description="Helical" evidence="7">
    <location>
        <begin position="33"/>
        <end position="51"/>
    </location>
</feature>
<evidence type="ECO:0000256" key="3">
    <source>
        <dbReference type="ARBA" id="ARBA00022448"/>
    </source>
</evidence>
<reference evidence="9 10" key="1">
    <citation type="submission" date="2018-01" db="EMBL/GenBank/DDBJ databases">
        <title>G. obscuriglobus.</title>
        <authorList>
            <person name="Franke J."/>
            <person name="Blomberg W."/>
            <person name="Selmecki A."/>
        </authorList>
    </citation>
    <scope>NUCLEOTIDE SEQUENCE [LARGE SCALE GENOMIC DNA]</scope>
    <source>
        <strain evidence="9 10">DSM 5831</strain>
    </source>
</reference>